<evidence type="ECO:0000259" key="9">
    <source>
        <dbReference type="Pfam" id="PF00347"/>
    </source>
</evidence>
<keyword evidence="3 6" id="KW-0694">RNA-binding</keyword>
<comment type="similarity">
    <text evidence="1 6 7">Belongs to the universal ribosomal protein uL6 family.</text>
</comment>
<dbReference type="Pfam" id="PF00347">
    <property type="entry name" value="Ribosomal_L6"/>
    <property type="match status" value="2"/>
</dbReference>
<dbReference type="InterPro" id="IPR002358">
    <property type="entry name" value="Ribosomal_uL6_CS"/>
</dbReference>
<comment type="subunit">
    <text evidence="6">Part of the 50S ribosomal subunit.</text>
</comment>
<dbReference type="GO" id="GO:0002181">
    <property type="term" value="P:cytoplasmic translation"/>
    <property type="evidence" value="ECO:0007669"/>
    <property type="project" value="TreeGrafter"/>
</dbReference>
<evidence type="ECO:0000256" key="8">
    <source>
        <dbReference type="RuleBase" id="RU003870"/>
    </source>
</evidence>
<dbReference type="PROSITE" id="PS00525">
    <property type="entry name" value="RIBOSOMAL_L6_1"/>
    <property type="match status" value="1"/>
</dbReference>
<dbReference type="EMBL" id="PFPK01000019">
    <property type="protein sequence ID" value="PIZ95152.1"/>
    <property type="molecule type" value="Genomic_DNA"/>
</dbReference>
<gene>
    <name evidence="6" type="primary">rplF</name>
    <name evidence="10" type="ORF">COX81_01660</name>
</gene>
<dbReference type="NCBIfam" id="TIGR03654">
    <property type="entry name" value="L6_bact"/>
    <property type="match status" value="1"/>
</dbReference>
<protein>
    <recommendedName>
        <fullName evidence="6">Large ribosomal subunit protein uL6</fullName>
    </recommendedName>
</protein>
<dbReference type="FunFam" id="3.90.930.12:FF:000001">
    <property type="entry name" value="50S ribosomal protein L6"/>
    <property type="match status" value="1"/>
</dbReference>
<evidence type="ECO:0000256" key="1">
    <source>
        <dbReference type="ARBA" id="ARBA00009356"/>
    </source>
</evidence>
<dbReference type="GO" id="GO:0022625">
    <property type="term" value="C:cytosolic large ribosomal subunit"/>
    <property type="evidence" value="ECO:0007669"/>
    <property type="project" value="UniProtKB-UniRule"/>
</dbReference>
<dbReference type="InterPro" id="IPR000702">
    <property type="entry name" value="Ribosomal_uL6-like"/>
</dbReference>
<organism evidence="10 11">
    <name type="scientific">Candidatus Magasanikbacteria bacterium CG_4_10_14_0_2_um_filter_37_12</name>
    <dbReference type="NCBI Taxonomy" id="1974637"/>
    <lineage>
        <taxon>Bacteria</taxon>
        <taxon>Candidatus Magasanikiibacteriota</taxon>
    </lineage>
</organism>
<dbReference type="Proteomes" id="UP000228568">
    <property type="component" value="Unassembled WGS sequence"/>
</dbReference>
<evidence type="ECO:0000256" key="5">
    <source>
        <dbReference type="ARBA" id="ARBA00023274"/>
    </source>
</evidence>
<dbReference type="FunFam" id="3.90.930.12:FF:000002">
    <property type="entry name" value="50S ribosomal protein L6"/>
    <property type="match status" value="1"/>
</dbReference>
<comment type="caution">
    <text evidence="10">The sequence shown here is derived from an EMBL/GenBank/DDBJ whole genome shotgun (WGS) entry which is preliminary data.</text>
</comment>
<dbReference type="PIRSF" id="PIRSF002162">
    <property type="entry name" value="Ribosomal_L6"/>
    <property type="match status" value="1"/>
</dbReference>
<sequence length="181" mass="20252">MSRVGKQTIEIPSGVTVELKNNMVVVKGPKGQLERVINSFVEIKIVDNQVTVDVKNKEDKKERSLWGTYAAHIKNMVMGVTEGFKKQLEINGVGYKVVMQGNDLKIDIGFSHPVLFKIPNELKASVEKNVITIEGPDKEMVGQISAEIRAIRKPEPYKGKGIKYMDEQIRRKAGKTAKSDK</sequence>
<evidence type="ECO:0000256" key="3">
    <source>
        <dbReference type="ARBA" id="ARBA00022884"/>
    </source>
</evidence>
<evidence type="ECO:0000256" key="4">
    <source>
        <dbReference type="ARBA" id="ARBA00022980"/>
    </source>
</evidence>
<dbReference type="PANTHER" id="PTHR11655:SF14">
    <property type="entry name" value="LARGE RIBOSOMAL SUBUNIT PROTEIN UL6M"/>
    <property type="match status" value="1"/>
</dbReference>
<evidence type="ECO:0000313" key="11">
    <source>
        <dbReference type="Proteomes" id="UP000228568"/>
    </source>
</evidence>
<feature type="domain" description="Large ribosomal subunit protein uL6 alpha-beta" evidence="9">
    <location>
        <begin position="11"/>
        <end position="83"/>
    </location>
</feature>
<keyword evidence="2 6" id="KW-0699">rRNA-binding</keyword>
<dbReference type="Gene3D" id="3.90.930.12">
    <property type="entry name" value="Ribosomal protein L6, alpha-beta domain"/>
    <property type="match status" value="2"/>
</dbReference>
<dbReference type="InterPro" id="IPR019906">
    <property type="entry name" value="Ribosomal_uL6_bac-type"/>
</dbReference>
<dbReference type="GO" id="GO:0003735">
    <property type="term" value="F:structural constituent of ribosome"/>
    <property type="evidence" value="ECO:0007669"/>
    <property type="project" value="UniProtKB-UniRule"/>
</dbReference>
<dbReference type="GO" id="GO:0019843">
    <property type="term" value="F:rRNA binding"/>
    <property type="evidence" value="ECO:0007669"/>
    <property type="project" value="UniProtKB-UniRule"/>
</dbReference>
<keyword evidence="4 6" id="KW-0689">Ribosomal protein</keyword>
<evidence type="ECO:0000313" key="10">
    <source>
        <dbReference type="EMBL" id="PIZ95152.1"/>
    </source>
</evidence>
<evidence type="ECO:0000256" key="2">
    <source>
        <dbReference type="ARBA" id="ARBA00022730"/>
    </source>
</evidence>
<dbReference type="PRINTS" id="PR00059">
    <property type="entry name" value="RIBOSOMALL6"/>
</dbReference>
<keyword evidence="5 6" id="KW-0687">Ribonucleoprotein</keyword>
<accession>A0A2M7V8K5</accession>
<proteinExistence type="inferred from homology"/>
<name>A0A2M7V8K5_9BACT</name>
<dbReference type="SUPFAM" id="SSF56053">
    <property type="entry name" value="Ribosomal protein L6"/>
    <property type="match status" value="2"/>
</dbReference>
<dbReference type="InterPro" id="IPR020040">
    <property type="entry name" value="Ribosomal_uL6_a/b-dom"/>
</dbReference>
<evidence type="ECO:0000256" key="6">
    <source>
        <dbReference type="HAMAP-Rule" id="MF_01365"/>
    </source>
</evidence>
<feature type="domain" description="Large ribosomal subunit protein uL6 alpha-beta" evidence="9">
    <location>
        <begin position="92"/>
        <end position="164"/>
    </location>
</feature>
<dbReference type="PANTHER" id="PTHR11655">
    <property type="entry name" value="60S/50S RIBOSOMAL PROTEIN L6/L9"/>
    <property type="match status" value="1"/>
</dbReference>
<dbReference type="InterPro" id="IPR036789">
    <property type="entry name" value="Ribosomal_uL6-like_a/b-dom_sf"/>
</dbReference>
<comment type="function">
    <text evidence="6 8">This protein binds to the 23S rRNA, and is important in its secondary structure. It is located near the subunit interface in the base of the L7/L12 stalk, and near the tRNA binding site of the peptidyltransferase center.</text>
</comment>
<dbReference type="HAMAP" id="MF_01365_B">
    <property type="entry name" value="Ribosomal_uL6_B"/>
    <property type="match status" value="1"/>
</dbReference>
<dbReference type="AlphaFoldDB" id="A0A2M7V8K5"/>
<evidence type="ECO:0000256" key="7">
    <source>
        <dbReference type="RuleBase" id="RU003869"/>
    </source>
</evidence>
<reference evidence="11" key="1">
    <citation type="submission" date="2017-09" db="EMBL/GenBank/DDBJ databases">
        <title>Depth-based differentiation of microbial function through sediment-hosted aquifers and enrichment of novel symbionts in the deep terrestrial subsurface.</title>
        <authorList>
            <person name="Probst A.J."/>
            <person name="Ladd B."/>
            <person name="Jarett J.K."/>
            <person name="Geller-Mcgrath D.E."/>
            <person name="Sieber C.M.K."/>
            <person name="Emerson J.B."/>
            <person name="Anantharaman K."/>
            <person name="Thomas B.C."/>
            <person name="Malmstrom R."/>
            <person name="Stieglmeier M."/>
            <person name="Klingl A."/>
            <person name="Woyke T."/>
            <person name="Ryan C.M."/>
            <person name="Banfield J.F."/>
        </authorList>
    </citation>
    <scope>NUCLEOTIDE SEQUENCE [LARGE SCALE GENOMIC DNA]</scope>
</reference>